<dbReference type="Proteomes" id="UP001381693">
    <property type="component" value="Unassembled WGS sequence"/>
</dbReference>
<dbReference type="AlphaFoldDB" id="A0AAN8WW41"/>
<dbReference type="InterPro" id="IPR027993">
    <property type="entry name" value="DUF4495"/>
</dbReference>
<sequence length="183" mass="20486">IEPSDVRMLQFSADVVAILTIIAATLPSLIATPCMFFSVRMHESVALPIHRRAELLLKIASLKCAPIENLARIFHKGFDNAVKRTGYPECTTKIDSTPNWLTFLNPVLFPRGKSSLRYVGDNAAVYLTMLTVASRPQPQFPLIIRAKKLYEIFAANEPDDNSGDREEEEKEEDIDNPQPGTLE</sequence>
<feature type="non-terminal residue" evidence="3">
    <location>
        <position position="1"/>
    </location>
</feature>
<keyword evidence="4" id="KW-1185">Reference proteome</keyword>
<protein>
    <submittedName>
        <fullName evidence="3">Uncharacterized protein</fullName>
    </submittedName>
</protein>
<organism evidence="3 4">
    <name type="scientific">Halocaridina rubra</name>
    <name type="common">Hawaiian red shrimp</name>
    <dbReference type="NCBI Taxonomy" id="373956"/>
    <lineage>
        <taxon>Eukaryota</taxon>
        <taxon>Metazoa</taxon>
        <taxon>Ecdysozoa</taxon>
        <taxon>Arthropoda</taxon>
        <taxon>Crustacea</taxon>
        <taxon>Multicrustacea</taxon>
        <taxon>Malacostraca</taxon>
        <taxon>Eumalacostraca</taxon>
        <taxon>Eucarida</taxon>
        <taxon>Decapoda</taxon>
        <taxon>Pleocyemata</taxon>
        <taxon>Caridea</taxon>
        <taxon>Atyoidea</taxon>
        <taxon>Atyidae</taxon>
        <taxon>Halocaridina</taxon>
    </lineage>
</organism>
<keyword evidence="2" id="KW-0812">Transmembrane</keyword>
<evidence type="ECO:0000313" key="4">
    <source>
        <dbReference type="Proteomes" id="UP001381693"/>
    </source>
</evidence>
<comment type="caution">
    <text evidence="3">The sequence shown here is derived from an EMBL/GenBank/DDBJ whole genome shotgun (WGS) entry which is preliminary data.</text>
</comment>
<dbReference type="Pfam" id="PF14906">
    <property type="entry name" value="DUF4495"/>
    <property type="match status" value="1"/>
</dbReference>
<accession>A0AAN8WW41</accession>
<proteinExistence type="predicted"/>
<dbReference type="EMBL" id="JAXCGZ010018199">
    <property type="protein sequence ID" value="KAK7067489.1"/>
    <property type="molecule type" value="Genomic_DNA"/>
</dbReference>
<evidence type="ECO:0000313" key="3">
    <source>
        <dbReference type="EMBL" id="KAK7067489.1"/>
    </source>
</evidence>
<feature type="region of interest" description="Disordered" evidence="1">
    <location>
        <begin position="155"/>
        <end position="183"/>
    </location>
</feature>
<dbReference type="PANTHER" id="PTHR33960">
    <property type="entry name" value="SIMILAR TO KIAA0825 PROTEIN"/>
    <property type="match status" value="1"/>
</dbReference>
<keyword evidence="2" id="KW-1133">Transmembrane helix</keyword>
<evidence type="ECO:0000256" key="1">
    <source>
        <dbReference type="SAM" id="MobiDB-lite"/>
    </source>
</evidence>
<name>A0AAN8WW41_HALRR</name>
<feature type="transmembrane region" description="Helical" evidence="2">
    <location>
        <begin position="15"/>
        <end position="39"/>
    </location>
</feature>
<reference evidence="3 4" key="1">
    <citation type="submission" date="2023-11" db="EMBL/GenBank/DDBJ databases">
        <title>Halocaridina rubra genome assembly.</title>
        <authorList>
            <person name="Smith C."/>
        </authorList>
    </citation>
    <scope>NUCLEOTIDE SEQUENCE [LARGE SCALE GENOMIC DNA]</scope>
    <source>
        <strain evidence="3">EP-1</strain>
        <tissue evidence="3">Whole</tissue>
    </source>
</reference>
<dbReference type="PANTHER" id="PTHR33960:SF1">
    <property type="entry name" value="SIMILAR TO KIAA0825 PROTEIN"/>
    <property type="match status" value="1"/>
</dbReference>
<gene>
    <name evidence="3" type="ORF">SK128_019470</name>
</gene>
<evidence type="ECO:0000256" key="2">
    <source>
        <dbReference type="SAM" id="Phobius"/>
    </source>
</evidence>
<feature type="compositionally biased region" description="Acidic residues" evidence="1">
    <location>
        <begin position="157"/>
        <end position="175"/>
    </location>
</feature>
<keyword evidence="2" id="KW-0472">Membrane</keyword>